<evidence type="ECO:0000259" key="10">
    <source>
        <dbReference type="PROSITE" id="PS51196"/>
    </source>
</evidence>
<evidence type="ECO:0000259" key="9">
    <source>
        <dbReference type="PROSITE" id="PS51192"/>
    </source>
</evidence>
<keyword evidence="2" id="KW-0547">Nucleotide-binding</keyword>
<dbReference type="SUPFAM" id="SSF48371">
    <property type="entry name" value="ARM repeat"/>
    <property type="match status" value="1"/>
</dbReference>
<dbReference type="PROSITE" id="PS51196">
    <property type="entry name" value="SECA_MOTOR_DEAD"/>
    <property type="match status" value="1"/>
</dbReference>
<dbReference type="PRINTS" id="PR00906">
    <property type="entry name" value="SECA"/>
</dbReference>
<evidence type="ECO:0000256" key="2">
    <source>
        <dbReference type="ARBA" id="ARBA00022741"/>
    </source>
</evidence>
<dbReference type="PROSITE" id="PS51192">
    <property type="entry name" value="HELICASE_ATP_BIND_1"/>
    <property type="match status" value="1"/>
</dbReference>
<feature type="domain" description="Helicase ATP-binding" evidence="9">
    <location>
        <begin position="238"/>
        <end position="379"/>
    </location>
</feature>
<dbReference type="GO" id="GO:0017038">
    <property type="term" value="P:protein import"/>
    <property type="evidence" value="ECO:0007669"/>
    <property type="project" value="InterPro"/>
</dbReference>
<dbReference type="InterPro" id="IPR044722">
    <property type="entry name" value="SecA_SF2_C"/>
</dbReference>
<keyword evidence="4" id="KW-0653">Protein transport</keyword>
<keyword evidence="6" id="KW-0811">Translocation</keyword>
<feature type="non-terminal residue" evidence="11">
    <location>
        <position position="712"/>
    </location>
</feature>
<dbReference type="SUPFAM" id="SSF81767">
    <property type="entry name" value="Pre-protein crosslinking domain of SecA"/>
    <property type="match status" value="1"/>
</dbReference>
<dbReference type="Pfam" id="PF07517">
    <property type="entry name" value="SecA_DEAD"/>
    <property type="match status" value="1"/>
</dbReference>
<dbReference type="GO" id="GO:0005524">
    <property type="term" value="F:ATP binding"/>
    <property type="evidence" value="ECO:0007669"/>
    <property type="project" value="UniProtKB-KW"/>
</dbReference>
<evidence type="ECO:0000256" key="5">
    <source>
        <dbReference type="ARBA" id="ARBA00022967"/>
    </source>
</evidence>
<dbReference type="GO" id="GO:0006886">
    <property type="term" value="P:intracellular protein transport"/>
    <property type="evidence" value="ECO:0007669"/>
    <property type="project" value="InterPro"/>
</dbReference>
<dbReference type="Proteomes" id="UP000711488">
    <property type="component" value="Unassembled WGS sequence"/>
</dbReference>
<dbReference type="PANTHER" id="PTHR30612">
    <property type="entry name" value="SECA INNER MEMBRANE COMPONENT OF SEC PROTEIN SECRETION SYSTEM"/>
    <property type="match status" value="1"/>
</dbReference>
<keyword evidence="3" id="KW-0067">ATP-binding</keyword>
<evidence type="ECO:0000256" key="4">
    <source>
        <dbReference type="ARBA" id="ARBA00022927"/>
    </source>
</evidence>
<evidence type="ECO:0000313" key="11">
    <source>
        <dbReference type="EMBL" id="KAA0203474.1"/>
    </source>
</evidence>
<dbReference type="Gene3D" id="3.40.50.300">
    <property type="entry name" value="P-loop containing nucleotide triphosphate hydrolases"/>
    <property type="match status" value="2"/>
</dbReference>
<dbReference type="InterPro" id="IPR014018">
    <property type="entry name" value="SecA_motor_DEAD"/>
</dbReference>
<keyword evidence="8" id="KW-0175">Coiled coil</keyword>
<feature type="domain" description="SecA family profile" evidence="10">
    <location>
        <begin position="114"/>
        <end position="712"/>
    </location>
</feature>
<dbReference type="InterPro" id="IPR016024">
    <property type="entry name" value="ARM-type_fold"/>
</dbReference>
<sequence length="712" mass="80826">MLSCLGSLIEANQTDIGRYLPQVNQILTEQISSDNNVVQNMCITAVRKLITFCKHVDEDLLQKLVDVATRSDCNEYVRNEIALTFGLIKDEYNPVIKLVATPCIEMCQKVVTENTTFKVIIQEIHQLAVENHFQLEGKVKDLNELLDELRDKNQSESELVYELMEQNFLDIQQSIFQEHSDKKTWNEKQIVSWAEQFKPGSGKTFTDNEAIAVIYRAIYLVNGHNLTYPQILCSLIALKTVGNVRGKLLEVATGEGKSTIISILAIIHSLRGENVDILTSSPILAERDAKQQAKLYKMFNLKCSDNSDKTIYLKGKKDCYSANIVYGEMSQFQFDILRDNYSKLDTLGGRNLCVAIVDEVDSMLIDDSSKIARLSSTVPGIDHFQVLYVFIWQHLVSIKSKLIMVNNKLYYVKGTLGFHDGTVTLEFADENGDIMKITDLEVHFAQTGGRSPLAEVVEDVDEFLRNSLMFYLKDVMEQNTIYIPSHFANFVEKQKSEWIINAVEALRYQENVQYIVQDGQIKPVDYHNTGIVESFTCWGDGLQQFLQLKHNLKMTSETLITNYLSNVGLINKYEHVCGLTGTLGSEAARNLLKSVYSVDLLNIPEKRKKLFLQLESIVAENEDRWMEEIVANIVLETQKNRGILVVCETIESAVQVSDLVKNKLRPHSLKLYTINDVNQEKNVEKIWPGQVIIATNLAGRGTDIRTEEIEAT</sequence>
<dbReference type="SMART" id="SM00957">
    <property type="entry name" value="SecA_DEAD"/>
    <property type="match status" value="1"/>
</dbReference>
<reference evidence="11" key="3">
    <citation type="submission" date="2019-06" db="EMBL/GenBank/DDBJ databases">
        <authorList>
            <person name="Poynton C."/>
            <person name="Hasenbein S."/>
            <person name="Benoit J.B."/>
            <person name="Sepulveda M.S."/>
            <person name="Poelchau M.F."/>
            <person name="Murali S.C."/>
            <person name="Chen S."/>
            <person name="Glastad K.M."/>
            <person name="Werren J.H."/>
            <person name="Vineis J.H."/>
            <person name="Bowen J.L."/>
            <person name="Friedrich M."/>
            <person name="Jones J."/>
            <person name="Robertson H.M."/>
            <person name="Feyereisen R."/>
            <person name="Mechler-Hickson A."/>
            <person name="Mathers N."/>
            <person name="Lee C.E."/>
            <person name="Colbourne J.K."/>
            <person name="Biales A."/>
            <person name="Johnston J.S."/>
            <person name="Wellborn G.A."/>
            <person name="Rosendale A.J."/>
            <person name="Cridge A.G."/>
            <person name="Munoz-Torres M.C."/>
            <person name="Bain P.A."/>
            <person name="Manny A.R."/>
            <person name="Major K.M."/>
            <person name="Lambert F.N."/>
            <person name="Vulpe C.D."/>
            <person name="Tuck P."/>
            <person name="Blalock B.J."/>
            <person name="Lin Y.-Y."/>
            <person name="Smith M.E."/>
            <person name="Ochoa-Acuna H."/>
            <person name="Chen M.-J.M."/>
            <person name="Childers C.P."/>
            <person name="Qu J."/>
            <person name="Dugan S."/>
            <person name="Lee S.L."/>
            <person name="Chao H."/>
            <person name="Dinh H."/>
            <person name="Han Y."/>
            <person name="Doddapaneni H."/>
            <person name="Worley K.C."/>
            <person name="Muzny D.M."/>
            <person name="Gibbs R.A."/>
            <person name="Richards S."/>
        </authorList>
    </citation>
    <scope>NUCLEOTIDE SEQUENCE</scope>
    <source>
        <strain evidence="11">HAZT.00-mixed</strain>
        <tissue evidence="11">Whole organism</tissue>
    </source>
</reference>
<keyword evidence="5" id="KW-1278">Translocase</keyword>
<dbReference type="InterPro" id="IPR027417">
    <property type="entry name" value="P-loop_NTPase"/>
</dbReference>
<dbReference type="InterPro" id="IPR011115">
    <property type="entry name" value="SecA_DEAD"/>
</dbReference>
<dbReference type="SUPFAM" id="SSF52540">
    <property type="entry name" value="P-loop containing nucleoside triphosphate hydrolases"/>
    <property type="match status" value="2"/>
</dbReference>
<reference evidence="11" key="2">
    <citation type="journal article" date="2018" name="Environ. Sci. Technol.">
        <title>The Toxicogenome of Hyalella azteca: A Model for Sediment Ecotoxicology and Evolutionary Toxicology.</title>
        <authorList>
            <person name="Poynton H.C."/>
            <person name="Hasenbein S."/>
            <person name="Benoit J.B."/>
            <person name="Sepulveda M.S."/>
            <person name="Poelchau M.F."/>
            <person name="Hughes D.S.T."/>
            <person name="Murali S.C."/>
            <person name="Chen S."/>
            <person name="Glastad K.M."/>
            <person name="Goodisman M.A.D."/>
            <person name="Werren J.H."/>
            <person name="Vineis J.H."/>
            <person name="Bowen J.L."/>
            <person name="Friedrich M."/>
            <person name="Jones J."/>
            <person name="Robertson H.M."/>
            <person name="Feyereisen R."/>
            <person name="Mechler-Hickson A."/>
            <person name="Mathers N."/>
            <person name="Lee C.E."/>
            <person name="Colbourne J.K."/>
            <person name="Biales A."/>
            <person name="Johnston J.S."/>
            <person name="Wellborn G.A."/>
            <person name="Rosendale A.J."/>
            <person name="Cridge A.G."/>
            <person name="Munoz-Torres M.C."/>
            <person name="Bain P.A."/>
            <person name="Manny A.R."/>
            <person name="Major K.M."/>
            <person name="Lambert F.N."/>
            <person name="Vulpe C.D."/>
            <person name="Tuck P."/>
            <person name="Blalock B.J."/>
            <person name="Lin Y.Y."/>
            <person name="Smith M.E."/>
            <person name="Ochoa-Acuna H."/>
            <person name="Chen M.M."/>
            <person name="Childers C.P."/>
            <person name="Qu J."/>
            <person name="Dugan S."/>
            <person name="Lee S.L."/>
            <person name="Chao H."/>
            <person name="Dinh H."/>
            <person name="Han Y."/>
            <person name="Doddapaneni H."/>
            <person name="Worley K.C."/>
            <person name="Muzny D.M."/>
            <person name="Gibbs R.A."/>
            <person name="Richards S."/>
        </authorList>
    </citation>
    <scope>NUCLEOTIDE SEQUENCE</scope>
    <source>
        <strain evidence="11">HAZT.00-mixed</strain>
        <tissue evidence="11">Whole organism</tissue>
    </source>
</reference>
<dbReference type="InterPro" id="IPR000185">
    <property type="entry name" value="SecA"/>
</dbReference>
<evidence type="ECO:0000256" key="7">
    <source>
        <dbReference type="ARBA" id="ARBA00023136"/>
    </source>
</evidence>
<reference evidence="11" key="1">
    <citation type="submission" date="2014-08" db="EMBL/GenBank/DDBJ databases">
        <authorList>
            <person name="Murali S."/>
            <person name="Richards S."/>
            <person name="Bandaranaike D."/>
            <person name="Bellair M."/>
            <person name="Blankenburg K."/>
            <person name="Chao H."/>
            <person name="Dinh H."/>
            <person name="Doddapaneni H."/>
            <person name="Dugan-Rocha S."/>
            <person name="Elkadiri S."/>
            <person name="Gnanaolivu R."/>
            <person name="Hughes D."/>
            <person name="Lee S."/>
            <person name="Li M."/>
            <person name="Ming W."/>
            <person name="Munidasa M."/>
            <person name="Muniz J."/>
            <person name="Nguyen L."/>
            <person name="Osuji N."/>
            <person name="Pu L.-L."/>
            <person name="Puazo M."/>
            <person name="Skinner E."/>
            <person name="Qu C."/>
            <person name="Quiroz J."/>
            <person name="Raj R."/>
            <person name="Weissenberger G."/>
            <person name="Xin Y."/>
            <person name="Zou X."/>
            <person name="Han Y."/>
            <person name="Worley K."/>
            <person name="Muzny D."/>
            <person name="Gibbs R."/>
        </authorList>
    </citation>
    <scope>NUCLEOTIDE SEQUENCE</scope>
    <source>
        <strain evidence="11">HAZT.00-mixed</strain>
        <tissue evidence="11">Whole organism</tissue>
    </source>
</reference>
<evidence type="ECO:0000256" key="8">
    <source>
        <dbReference type="SAM" id="Coils"/>
    </source>
</evidence>
<dbReference type="InterPro" id="IPR036670">
    <property type="entry name" value="SecA_X-link_sf"/>
</dbReference>
<evidence type="ECO:0000256" key="3">
    <source>
        <dbReference type="ARBA" id="ARBA00022840"/>
    </source>
</evidence>
<dbReference type="GO" id="GO:0006605">
    <property type="term" value="P:protein targeting"/>
    <property type="evidence" value="ECO:0007669"/>
    <property type="project" value="InterPro"/>
</dbReference>
<evidence type="ECO:0000256" key="6">
    <source>
        <dbReference type="ARBA" id="ARBA00023010"/>
    </source>
</evidence>
<protein>
    <submittedName>
        <fullName evidence="11">Uncharacterized protein</fullName>
    </submittedName>
</protein>
<dbReference type="Pfam" id="PF21090">
    <property type="entry name" value="P-loop_SecA"/>
    <property type="match status" value="1"/>
</dbReference>
<dbReference type="InterPro" id="IPR014001">
    <property type="entry name" value="Helicase_ATP-bd"/>
</dbReference>
<organism evidence="11">
    <name type="scientific">Hyalella azteca</name>
    <name type="common">Amphipod</name>
    <dbReference type="NCBI Taxonomy" id="294128"/>
    <lineage>
        <taxon>Eukaryota</taxon>
        <taxon>Metazoa</taxon>
        <taxon>Ecdysozoa</taxon>
        <taxon>Arthropoda</taxon>
        <taxon>Crustacea</taxon>
        <taxon>Multicrustacea</taxon>
        <taxon>Malacostraca</taxon>
        <taxon>Eumalacostraca</taxon>
        <taxon>Peracarida</taxon>
        <taxon>Amphipoda</taxon>
        <taxon>Senticaudata</taxon>
        <taxon>Talitrida</taxon>
        <taxon>Talitroidea</taxon>
        <taxon>Hyalellidae</taxon>
        <taxon>Hyalella</taxon>
    </lineage>
</organism>
<accession>A0A6A0HDV5</accession>
<keyword evidence="7" id="KW-0472">Membrane</keyword>
<keyword evidence="1" id="KW-0813">Transport</keyword>
<evidence type="ECO:0000256" key="1">
    <source>
        <dbReference type="ARBA" id="ARBA00022448"/>
    </source>
</evidence>
<comment type="caution">
    <text evidence="11">The sequence shown here is derived from an EMBL/GenBank/DDBJ whole genome shotgun (WGS) entry which is preliminary data.</text>
</comment>
<dbReference type="GO" id="GO:0016020">
    <property type="term" value="C:membrane"/>
    <property type="evidence" value="ECO:0007669"/>
    <property type="project" value="InterPro"/>
</dbReference>
<dbReference type="PANTHER" id="PTHR30612:SF0">
    <property type="entry name" value="CHLOROPLAST PROTEIN-TRANSPORTING ATPASE"/>
    <property type="match status" value="1"/>
</dbReference>
<dbReference type="AlphaFoldDB" id="A0A6A0HDV5"/>
<dbReference type="EMBL" id="JQDR03001595">
    <property type="protein sequence ID" value="KAA0203474.1"/>
    <property type="molecule type" value="Genomic_DNA"/>
</dbReference>
<name>A0A6A0HDV5_HYAAZ</name>
<proteinExistence type="predicted"/>
<feature type="coiled-coil region" evidence="8">
    <location>
        <begin position="132"/>
        <end position="166"/>
    </location>
</feature>
<dbReference type="Gene3D" id="3.90.1440.10">
    <property type="entry name" value="SecA, preprotein cross-linking domain"/>
    <property type="match status" value="1"/>
</dbReference>
<gene>
    <name evidence="11" type="ORF">HAZT_HAZT003734</name>
</gene>